<dbReference type="EMBL" id="BALG01000105">
    <property type="protein sequence ID" value="GAC42505.1"/>
    <property type="molecule type" value="Genomic_DNA"/>
</dbReference>
<proteinExistence type="predicted"/>
<gene>
    <name evidence="1" type="ORF">PPOP_1862</name>
</gene>
<name>M9LHU5_PAEPP</name>
<protein>
    <submittedName>
        <fullName evidence="1">Dehydrogenase</fullName>
    </submittedName>
</protein>
<dbReference type="OrthoDB" id="9799818at2"/>
<dbReference type="Proteomes" id="UP000029453">
    <property type="component" value="Unassembled WGS sequence"/>
</dbReference>
<dbReference type="RefSeq" id="WP_006285971.1">
    <property type="nucleotide sequence ID" value="NZ_BALG01000105.1"/>
</dbReference>
<evidence type="ECO:0000313" key="2">
    <source>
        <dbReference type="Proteomes" id="UP000029453"/>
    </source>
</evidence>
<evidence type="ECO:0000313" key="1">
    <source>
        <dbReference type="EMBL" id="GAC42505.1"/>
    </source>
</evidence>
<sequence length="71" mass="7922">MSGLRNYATNLHNQLKEKGIFVGHLSIGTLVQAGATGDPDVIAEAWYNLYEKKDRFEEIFPQGIDPTKLSN</sequence>
<organism evidence="1 2">
    <name type="scientific">Paenibacillus popilliae ATCC 14706</name>
    <dbReference type="NCBI Taxonomy" id="1212764"/>
    <lineage>
        <taxon>Bacteria</taxon>
        <taxon>Bacillati</taxon>
        <taxon>Bacillota</taxon>
        <taxon>Bacilli</taxon>
        <taxon>Bacillales</taxon>
        <taxon>Paenibacillaceae</taxon>
        <taxon>Paenibacillus</taxon>
    </lineage>
</organism>
<accession>M9LHU5</accession>
<dbReference type="AlphaFoldDB" id="M9LHU5"/>
<reference evidence="1 2" key="1">
    <citation type="submission" date="2012-10" db="EMBL/GenBank/DDBJ databases">
        <title>Draft Genome Sequence of Paenibacillus popilliae ATCC 14706T.</title>
        <authorList>
            <person name="Iiyama K."/>
            <person name="Mori K."/>
            <person name="Mon H."/>
            <person name="Chieda Y."/>
            <person name="Lee J.M."/>
            <person name="Kusakabe T."/>
            <person name="Tashiro K."/>
            <person name="Asano S."/>
            <person name="Yasunaga-Aoki C."/>
            <person name="Shimizu S."/>
        </authorList>
    </citation>
    <scope>NUCLEOTIDE SEQUENCE [LARGE SCALE GENOMIC DNA]</scope>
    <source>
        <strain evidence="1 2">ATCC 14706</strain>
    </source>
</reference>
<keyword evidence="2" id="KW-1185">Reference proteome</keyword>
<comment type="caution">
    <text evidence="1">The sequence shown here is derived from an EMBL/GenBank/DDBJ whole genome shotgun (WGS) entry which is preliminary data.</text>
</comment>